<dbReference type="InterPro" id="IPR006012">
    <property type="entry name" value="Syntaxin/epimorphin_CS"/>
</dbReference>
<feature type="transmembrane region" description="Helical" evidence="3">
    <location>
        <begin position="328"/>
        <end position="348"/>
    </location>
</feature>
<protein>
    <recommendedName>
        <fullName evidence="4">t-SNARE coiled-coil homology domain-containing protein</fullName>
    </recommendedName>
</protein>
<dbReference type="HOGENOM" id="CLU_059257_2_0_1"/>
<dbReference type="InterPro" id="IPR006011">
    <property type="entry name" value="Syntaxin_N"/>
</dbReference>
<dbReference type="Gene3D" id="1.20.5.110">
    <property type="match status" value="1"/>
</dbReference>
<dbReference type="GO" id="GO:0006896">
    <property type="term" value="P:Golgi to vacuole transport"/>
    <property type="evidence" value="ECO:0007669"/>
    <property type="project" value="TreeGrafter"/>
</dbReference>
<evidence type="ECO:0000256" key="2">
    <source>
        <dbReference type="SAM" id="MobiDB-lite"/>
    </source>
</evidence>
<dbReference type="InParanoid" id="A5DZ57"/>
<keyword evidence="6" id="KW-1185">Reference proteome</keyword>
<dbReference type="AlphaFoldDB" id="A5DZ57"/>
<dbReference type="FunCoup" id="A5DZ57">
    <property type="interactions" value="62"/>
</dbReference>
<dbReference type="Pfam" id="PF05739">
    <property type="entry name" value="SNARE"/>
    <property type="match status" value="1"/>
</dbReference>
<organism evidence="5 6">
    <name type="scientific">Lodderomyces elongisporus (strain ATCC 11503 / CBS 2605 / JCM 1781 / NBRC 1676 / NRRL YB-4239)</name>
    <name type="common">Yeast</name>
    <name type="synonym">Saccharomyces elongisporus</name>
    <dbReference type="NCBI Taxonomy" id="379508"/>
    <lineage>
        <taxon>Eukaryota</taxon>
        <taxon>Fungi</taxon>
        <taxon>Dikarya</taxon>
        <taxon>Ascomycota</taxon>
        <taxon>Saccharomycotina</taxon>
        <taxon>Pichiomycetes</taxon>
        <taxon>Debaryomycetaceae</taxon>
        <taxon>Candida/Lodderomyces clade</taxon>
        <taxon>Lodderomyces</taxon>
    </lineage>
</organism>
<feature type="region of interest" description="Disordered" evidence="2">
    <location>
        <begin position="26"/>
        <end position="78"/>
    </location>
</feature>
<accession>A5DZ57</accession>
<gene>
    <name evidence="5" type="ORF">LELG_02644</name>
</gene>
<name>A5DZ57_LODEL</name>
<dbReference type="InterPro" id="IPR045242">
    <property type="entry name" value="Syntaxin"/>
</dbReference>
<evidence type="ECO:0000313" key="6">
    <source>
        <dbReference type="Proteomes" id="UP000001996"/>
    </source>
</evidence>
<dbReference type="STRING" id="379508.A5DZ57"/>
<dbReference type="InterPro" id="IPR000727">
    <property type="entry name" value="T_SNARE_dom"/>
</dbReference>
<dbReference type="PANTHER" id="PTHR19957">
    <property type="entry name" value="SYNTAXIN"/>
    <property type="match status" value="1"/>
</dbReference>
<reference evidence="5 6" key="1">
    <citation type="journal article" date="2009" name="Nature">
        <title>Evolution of pathogenicity and sexual reproduction in eight Candida genomes.</title>
        <authorList>
            <person name="Butler G."/>
            <person name="Rasmussen M.D."/>
            <person name="Lin M.F."/>
            <person name="Santos M.A."/>
            <person name="Sakthikumar S."/>
            <person name="Munro C.A."/>
            <person name="Rheinbay E."/>
            <person name="Grabherr M."/>
            <person name="Forche A."/>
            <person name="Reedy J.L."/>
            <person name="Agrafioti I."/>
            <person name="Arnaud M.B."/>
            <person name="Bates S."/>
            <person name="Brown A.J."/>
            <person name="Brunke S."/>
            <person name="Costanzo M.C."/>
            <person name="Fitzpatrick D.A."/>
            <person name="de Groot P.W."/>
            <person name="Harris D."/>
            <person name="Hoyer L.L."/>
            <person name="Hube B."/>
            <person name="Klis F.M."/>
            <person name="Kodira C."/>
            <person name="Lennard N."/>
            <person name="Logue M.E."/>
            <person name="Martin R."/>
            <person name="Neiman A.M."/>
            <person name="Nikolaou E."/>
            <person name="Quail M.A."/>
            <person name="Quinn J."/>
            <person name="Santos M.C."/>
            <person name="Schmitzberger F.F."/>
            <person name="Sherlock G."/>
            <person name="Shah P."/>
            <person name="Silverstein K.A."/>
            <person name="Skrzypek M.S."/>
            <person name="Soll D."/>
            <person name="Staggs R."/>
            <person name="Stansfield I."/>
            <person name="Stumpf M.P."/>
            <person name="Sudbery P.E."/>
            <person name="Srikantha T."/>
            <person name="Zeng Q."/>
            <person name="Berman J."/>
            <person name="Berriman M."/>
            <person name="Heitman J."/>
            <person name="Gow N.A."/>
            <person name="Lorenz M.C."/>
            <person name="Birren B.W."/>
            <person name="Kellis M."/>
            <person name="Cuomo C.A."/>
        </authorList>
    </citation>
    <scope>NUCLEOTIDE SEQUENCE [LARGE SCALE GENOMIC DNA]</scope>
    <source>
        <strain evidence="6">ATCC 11503 / BCRC 21390 / CBS 2605 / JCM 1781 / NBRC 1676 / NRRL YB-4239</strain>
    </source>
</reference>
<dbReference type="Pfam" id="PF14523">
    <property type="entry name" value="Syntaxin_2"/>
    <property type="match status" value="1"/>
</dbReference>
<dbReference type="PROSITE" id="PS00914">
    <property type="entry name" value="SYNTAXIN"/>
    <property type="match status" value="1"/>
</dbReference>
<dbReference type="OMA" id="LMTYTKQ"/>
<evidence type="ECO:0000256" key="3">
    <source>
        <dbReference type="SAM" id="Phobius"/>
    </source>
</evidence>
<dbReference type="Gene3D" id="1.20.58.70">
    <property type="match status" value="1"/>
</dbReference>
<feature type="region of interest" description="Disordered" evidence="2">
    <location>
        <begin position="148"/>
        <end position="167"/>
    </location>
</feature>
<proteinExistence type="inferred from homology"/>
<dbReference type="PROSITE" id="PS50192">
    <property type="entry name" value="T_SNARE"/>
    <property type="match status" value="1"/>
</dbReference>
<dbReference type="PANTHER" id="PTHR19957:SF418">
    <property type="entry name" value="SNAP RECEPTOR"/>
    <property type="match status" value="1"/>
</dbReference>
<keyword evidence="3" id="KW-0812">Transmembrane</keyword>
<dbReference type="SUPFAM" id="SSF47661">
    <property type="entry name" value="t-snare proteins"/>
    <property type="match status" value="1"/>
</dbReference>
<evidence type="ECO:0000313" key="5">
    <source>
        <dbReference type="EMBL" id="EDK44465.1"/>
    </source>
</evidence>
<dbReference type="GO" id="GO:0005484">
    <property type="term" value="F:SNAP receptor activity"/>
    <property type="evidence" value="ECO:0007669"/>
    <property type="project" value="InterPro"/>
</dbReference>
<feature type="compositionally biased region" description="Basic and acidic residues" evidence="2">
    <location>
        <begin position="150"/>
        <end position="165"/>
    </location>
</feature>
<dbReference type="InterPro" id="IPR010989">
    <property type="entry name" value="SNARE"/>
</dbReference>
<dbReference type="VEuPathDB" id="FungiDB:LELG_02644"/>
<evidence type="ECO:0000259" key="4">
    <source>
        <dbReference type="PROSITE" id="PS50192"/>
    </source>
</evidence>
<evidence type="ECO:0000256" key="1">
    <source>
        <dbReference type="ARBA" id="ARBA00009063"/>
    </source>
</evidence>
<dbReference type="GO" id="GO:0006886">
    <property type="term" value="P:intracellular protein transport"/>
    <property type="evidence" value="ECO:0007669"/>
    <property type="project" value="InterPro"/>
</dbReference>
<dbReference type="OrthoDB" id="364348at2759"/>
<dbReference type="GeneID" id="5233518"/>
<dbReference type="CDD" id="cd15840">
    <property type="entry name" value="SNARE_Qa"/>
    <property type="match status" value="1"/>
</dbReference>
<dbReference type="GO" id="GO:0031201">
    <property type="term" value="C:SNARE complex"/>
    <property type="evidence" value="ECO:0007669"/>
    <property type="project" value="TreeGrafter"/>
</dbReference>
<dbReference type="Proteomes" id="UP000001996">
    <property type="component" value="Unassembled WGS sequence"/>
</dbReference>
<dbReference type="KEGG" id="lel:PVL30_003492"/>
<dbReference type="SMART" id="SM00397">
    <property type="entry name" value="t_SNARE"/>
    <property type="match status" value="1"/>
</dbReference>
<feature type="domain" description="T-SNARE coiled-coil homology" evidence="4">
    <location>
        <begin position="256"/>
        <end position="318"/>
    </location>
</feature>
<dbReference type="GO" id="GO:0048278">
    <property type="term" value="P:vesicle docking"/>
    <property type="evidence" value="ECO:0007669"/>
    <property type="project" value="TreeGrafter"/>
</dbReference>
<comment type="similarity">
    <text evidence="1">Belongs to the syntaxin family.</text>
</comment>
<keyword evidence="3" id="KW-0472">Membrane</keyword>
<dbReference type="eggNOG" id="KOG0811">
    <property type="taxonomic scope" value="Eukaryota"/>
</dbReference>
<dbReference type="GO" id="GO:0000149">
    <property type="term" value="F:SNARE binding"/>
    <property type="evidence" value="ECO:0007669"/>
    <property type="project" value="TreeGrafter"/>
</dbReference>
<dbReference type="GO" id="GO:0012505">
    <property type="term" value="C:endomembrane system"/>
    <property type="evidence" value="ECO:0007669"/>
    <property type="project" value="TreeGrafter"/>
</dbReference>
<keyword evidence="3" id="KW-1133">Transmembrane helix</keyword>
<feature type="compositionally biased region" description="Low complexity" evidence="2">
    <location>
        <begin position="36"/>
        <end position="60"/>
    </location>
</feature>
<sequence>MSFANIDLEAQKQPLLRKTHESNYAATDIGGNSSASSNKNHGSNNISGNNNNGNNNAVGGAAVGGAVGPNGNDNNDNPLDTIIHKTSIELQNLSQLISQFDNQRRQLGTKRDCVELRRNIETSTTNITELLRAIEALVIRLTTLVNSAHGSRDSNHNQERKEVGKVKVSSRQIMMKEKLTSEFLELEKKFANLKKLFDEKKKVFVIPQTHTVSENGRSGVGQGIEDESPNQLQIQMQMQENEDPELVEQTELQYHLLLTEERNREIEQVANGVMEVNSIFKDLNQLLHQQGEQINTVEDNILQLHGHTQQADRELHKAHEYQKKKGRWSCIFLVAICVFVLIVVLVVLS</sequence>
<dbReference type="GO" id="GO:0006906">
    <property type="term" value="P:vesicle fusion"/>
    <property type="evidence" value="ECO:0007669"/>
    <property type="project" value="TreeGrafter"/>
</dbReference>
<feature type="compositionally biased region" description="Polar residues" evidence="2">
    <location>
        <begin position="26"/>
        <end position="35"/>
    </location>
</feature>
<dbReference type="EMBL" id="CH981526">
    <property type="protein sequence ID" value="EDK44465.1"/>
    <property type="molecule type" value="Genomic_DNA"/>
</dbReference>